<evidence type="ECO:0000256" key="3">
    <source>
        <dbReference type="ARBA" id="ARBA00022741"/>
    </source>
</evidence>
<organism evidence="18 19">
    <name type="scientific">Tenacibaculum lutimaris</name>
    <dbReference type="NCBI Taxonomy" id="285258"/>
    <lineage>
        <taxon>Bacteria</taxon>
        <taxon>Pseudomonadati</taxon>
        <taxon>Bacteroidota</taxon>
        <taxon>Flavobacteriia</taxon>
        <taxon>Flavobacteriales</taxon>
        <taxon>Flavobacteriaceae</taxon>
        <taxon>Tenacibaculum</taxon>
    </lineage>
</organism>
<protein>
    <recommendedName>
        <fullName evidence="2 15">ATP-dependent DNA helicase RecG</fullName>
        <ecNumber evidence="13 15">5.6.2.4</ecNumber>
    </recommendedName>
</protein>
<dbReference type="Pfam" id="PF00271">
    <property type="entry name" value="Helicase_C"/>
    <property type="match status" value="1"/>
</dbReference>
<evidence type="ECO:0000313" key="18">
    <source>
        <dbReference type="EMBL" id="RKF03848.1"/>
    </source>
</evidence>
<gene>
    <name evidence="18" type="ORF">C8N26_1476</name>
</gene>
<evidence type="ECO:0000256" key="14">
    <source>
        <dbReference type="ARBA" id="ARBA00048988"/>
    </source>
</evidence>
<dbReference type="PANTHER" id="PTHR47964">
    <property type="entry name" value="ATP-DEPENDENT DNA HELICASE HOMOLOG RECG, CHLOROPLASTIC"/>
    <property type="match status" value="1"/>
</dbReference>
<dbReference type="InterPro" id="IPR012340">
    <property type="entry name" value="NA-bd_OB-fold"/>
</dbReference>
<accession>A0A420E1A8</accession>
<dbReference type="GO" id="GO:0016887">
    <property type="term" value="F:ATP hydrolysis activity"/>
    <property type="evidence" value="ECO:0007669"/>
    <property type="project" value="RHEA"/>
</dbReference>
<dbReference type="GO" id="GO:0003677">
    <property type="term" value="F:DNA binding"/>
    <property type="evidence" value="ECO:0007669"/>
    <property type="project" value="UniProtKB-KW"/>
</dbReference>
<evidence type="ECO:0000256" key="4">
    <source>
        <dbReference type="ARBA" id="ARBA00022763"/>
    </source>
</evidence>
<keyword evidence="5 15" id="KW-0378">Hydrolase</keyword>
<evidence type="ECO:0000256" key="13">
    <source>
        <dbReference type="ARBA" id="ARBA00034808"/>
    </source>
</evidence>
<dbReference type="InterPro" id="IPR001650">
    <property type="entry name" value="Helicase_C-like"/>
</dbReference>
<dbReference type="Proteomes" id="UP000285780">
    <property type="component" value="Unassembled WGS sequence"/>
</dbReference>
<dbReference type="InterPro" id="IPR033454">
    <property type="entry name" value="RecG_wedge"/>
</dbReference>
<dbReference type="InterPro" id="IPR027417">
    <property type="entry name" value="P-loop_NTPase"/>
</dbReference>
<dbReference type="Gene3D" id="3.40.50.300">
    <property type="entry name" value="P-loop containing nucleotide triphosphate hydrolases"/>
    <property type="match status" value="2"/>
</dbReference>
<dbReference type="SUPFAM" id="SSF52540">
    <property type="entry name" value="P-loop containing nucleoside triphosphate hydrolases"/>
    <property type="match status" value="2"/>
</dbReference>
<keyword evidence="4 15" id="KW-0227">DNA damage</keyword>
<comment type="function">
    <text evidence="15">Plays a critical role in recombination and DNA repair. Helps process Holliday junction intermediates to mature products by catalyzing branch migration. Has replication fork regression activity, unwinds stalled or blocked replication forks to make a HJ that can be resolved. Has a DNA unwinding activity characteristic of a DNA helicase with 3'-5' polarity.</text>
</comment>
<dbReference type="PANTHER" id="PTHR47964:SF1">
    <property type="entry name" value="ATP-DEPENDENT DNA HELICASE HOMOLOG RECG, CHLOROPLASTIC"/>
    <property type="match status" value="1"/>
</dbReference>
<sequence length="703" mass="79628">MNLNHPVTYIKGVSVARAELLYSELGIKTCGDLLHLFPFRYIDKTQFYTINQLQQNSAEVQIVGKITGVKTVKQKRGSRLVATFSDNTGSMELVWFKGAKWIKDSLKVNVPYVIYGKLNWYNGTPNMPHPEMETVKEYKSKLQMAMQPVYPSTEKLSTKGISNKVMRSMIQNLFQQAYGNIEETFPAYFIEEHQFLGKKESLLNIHFPKNQELLAKAQYRLKFEELFFIQLQLLQKKLIRKSKLKGFVFEQVGEEFTNFYNNHLPFDLTGAQKRVLKEIRKDVGSGAHMNRLLQGDVGSGKTIVALLTMLLAIDNGYQATIMAPTEILATQHYNGIIELLEKTDIKVELLTGSTKTKKRREIHESLEDGSLHILIGTHAILEDKVQFKNLGIAIIDEQHRFGVAQRRKLWEKSHSDGRAIPPHILVMTATPIPRTLAMSVYGDLDISVIDELPPGRKEIKTVHRYDSNRLGVFKFLKDEIAKGRQAYVVYPLIQESEAMDYKDLMDGYESISREFPSPKYQISIVHGQMKPSDKDYEMERFSKGDTQIMVATTVIEVGVNVPNASVMVIESAERFGLSQLHQLRGRVGRGAEQSYCILLSSYKLSSDGKTRLQTMVETTDGFKIAEVDLKLRGPGNIMGTQQSGVLNLKIADVVKDSPILHIARKAAINLLQEDPNLSETKNSSLLKAYEKLRKTSGIWSNIS</sequence>
<keyword evidence="8" id="KW-0238">DNA-binding</keyword>
<dbReference type="SMART" id="SM00490">
    <property type="entry name" value="HELICc"/>
    <property type="match status" value="1"/>
</dbReference>
<evidence type="ECO:0000256" key="5">
    <source>
        <dbReference type="ARBA" id="ARBA00022801"/>
    </source>
</evidence>
<evidence type="ECO:0000256" key="8">
    <source>
        <dbReference type="ARBA" id="ARBA00023125"/>
    </source>
</evidence>
<feature type="domain" description="Helicase C-terminal" evidence="17">
    <location>
        <begin position="475"/>
        <end position="635"/>
    </location>
</feature>
<dbReference type="Pfam" id="PF17191">
    <property type="entry name" value="RecG_wedge"/>
    <property type="match status" value="1"/>
</dbReference>
<keyword evidence="9 15" id="KW-0233">DNA recombination</keyword>
<dbReference type="InterPro" id="IPR011545">
    <property type="entry name" value="DEAD/DEAH_box_helicase_dom"/>
</dbReference>
<dbReference type="GO" id="GO:0005524">
    <property type="term" value="F:ATP binding"/>
    <property type="evidence" value="ECO:0007669"/>
    <property type="project" value="UniProtKB-KW"/>
</dbReference>
<dbReference type="InterPro" id="IPR047112">
    <property type="entry name" value="RecG/Mfd"/>
</dbReference>
<dbReference type="Gene3D" id="2.40.50.140">
    <property type="entry name" value="Nucleic acid-binding proteins"/>
    <property type="match status" value="1"/>
</dbReference>
<feature type="domain" description="Helicase ATP-binding" evidence="16">
    <location>
        <begin position="282"/>
        <end position="449"/>
    </location>
</feature>
<evidence type="ECO:0000259" key="16">
    <source>
        <dbReference type="PROSITE" id="PS51192"/>
    </source>
</evidence>
<evidence type="ECO:0000256" key="11">
    <source>
        <dbReference type="ARBA" id="ARBA00023235"/>
    </source>
</evidence>
<keyword evidence="19" id="KW-1185">Reference proteome</keyword>
<evidence type="ECO:0000256" key="12">
    <source>
        <dbReference type="ARBA" id="ARBA00034617"/>
    </source>
</evidence>
<evidence type="ECO:0000256" key="15">
    <source>
        <dbReference type="RuleBase" id="RU363016"/>
    </source>
</evidence>
<evidence type="ECO:0000256" key="10">
    <source>
        <dbReference type="ARBA" id="ARBA00023204"/>
    </source>
</evidence>
<dbReference type="SMART" id="SM00487">
    <property type="entry name" value="DEXDc"/>
    <property type="match status" value="1"/>
</dbReference>
<name>A0A420E1A8_9FLAO</name>
<dbReference type="PROSITE" id="PS51192">
    <property type="entry name" value="HELICASE_ATP_BIND_1"/>
    <property type="match status" value="1"/>
</dbReference>
<dbReference type="NCBIfam" id="TIGR00643">
    <property type="entry name" value="recG"/>
    <property type="match status" value="1"/>
</dbReference>
<keyword evidence="7 15" id="KW-0067">ATP-binding</keyword>
<dbReference type="InterPro" id="IPR014001">
    <property type="entry name" value="Helicase_ATP-bd"/>
</dbReference>
<dbReference type="GO" id="GO:0006310">
    <property type="term" value="P:DNA recombination"/>
    <property type="evidence" value="ECO:0007669"/>
    <property type="project" value="UniProtKB-UniRule"/>
</dbReference>
<dbReference type="CDD" id="cd17992">
    <property type="entry name" value="DEXHc_RecG"/>
    <property type="match status" value="1"/>
</dbReference>
<evidence type="ECO:0000256" key="2">
    <source>
        <dbReference type="ARBA" id="ARBA00017846"/>
    </source>
</evidence>
<comment type="catalytic activity">
    <reaction evidence="14 15">
        <text>ATP + H2O = ADP + phosphate + H(+)</text>
        <dbReference type="Rhea" id="RHEA:13065"/>
        <dbReference type="ChEBI" id="CHEBI:15377"/>
        <dbReference type="ChEBI" id="CHEBI:15378"/>
        <dbReference type="ChEBI" id="CHEBI:30616"/>
        <dbReference type="ChEBI" id="CHEBI:43474"/>
        <dbReference type="ChEBI" id="CHEBI:456216"/>
        <dbReference type="EC" id="5.6.2.4"/>
    </reaction>
</comment>
<comment type="similarity">
    <text evidence="1 15">Belongs to the helicase family. RecG subfamily.</text>
</comment>
<dbReference type="EC" id="5.6.2.4" evidence="13 15"/>
<dbReference type="RefSeq" id="WP_120186719.1">
    <property type="nucleotide sequence ID" value="NZ_RAQM01000008.1"/>
</dbReference>
<evidence type="ECO:0000256" key="9">
    <source>
        <dbReference type="ARBA" id="ARBA00023172"/>
    </source>
</evidence>
<keyword evidence="10 15" id="KW-0234">DNA repair</keyword>
<keyword evidence="6 15" id="KW-0347">Helicase</keyword>
<evidence type="ECO:0000259" key="17">
    <source>
        <dbReference type="PROSITE" id="PS51194"/>
    </source>
</evidence>
<evidence type="ECO:0000313" key="19">
    <source>
        <dbReference type="Proteomes" id="UP000285780"/>
    </source>
</evidence>
<dbReference type="GO" id="GO:0043138">
    <property type="term" value="F:3'-5' DNA helicase activity"/>
    <property type="evidence" value="ECO:0007669"/>
    <property type="project" value="UniProtKB-EC"/>
</dbReference>
<dbReference type="SUPFAM" id="SSF50249">
    <property type="entry name" value="Nucleic acid-binding proteins"/>
    <property type="match status" value="1"/>
</dbReference>
<proteinExistence type="inferred from homology"/>
<comment type="caution">
    <text evidence="18">The sequence shown here is derived from an EMBL/GenBank/DDBJ whole genome shotgun (WGS) entry which is preliminary data.</text>
</comment>
<dbReference type="InterPro" id="IPR004609">
    <property type="entry name" value="ATP-dep_DNA_helicase_RecG"/>
</dbReference>
<dbReference type="NCBIfam" id="NF008165">
    <property type="entry name" value="PRK10917.1-3"/>
    <property type="match status" value="1"/>
</dbReference>
<dbReference type="EMBL" id="RAQM01000008">
    <property type="protein sequence ID" value="RKF03848.1"/>
    <property type="molecule type" value="Genomic_DNA"/>
</dbReference>
<evidence type="ECO:0000256" key="7">
    <source>
        <dbReference type="ARBA" id="ARBA00022840"/>
    </source>
</evidence>
<dbReference type="GO" id="GO:0006281">
    <property type="term" value="P:DNA repair"/>
    <property type="evidence" value="ECO:0007669"/>
    <property type="project" value="UniProtKB-UniRule"/>
</dbReference>
<comment type="catalytic activity">
    <reaction evidence="12 15">
        <text>Couples ATP hydrolysis with the unwinding of duplex DNA by translocating in the 3'-5' direction.</text>
        <dbReference type="EC" id="5.6.2.4"/>
    </reaction>
</comment>
<dbReference type="CDD" id="cd04488">
    <property type="entry name" value="RecG_wedge_OBF"/>
    <property type="match status" value="1"/>
</dbReference>
<dbReference type="Pfam" id="PF00270">
    <property type="entry name" value="DEAD"/>
    <property type="match status" value="1"/>
</dbReference>
<reference evidence="18 19" key="1">
    <citation type="submission" date="2018-09" db="EMBL/GenBank/DDBJ databases">
        <title>Genomic Encyclopedia of Archaeal and Bacterial Type Strains, Phase II (KMG-II): from individual species to whole genera.</title>
        <authorList>
            <person name="Goeker M."/>
        </authorList>
    </citation>
    <scope>NUCLEOTIDE SEQUENCE [LARGE SCALE GENOMIC DNA]</scope>
    <source>
        <strain evidence="18 19">DSM 16505</strain>
    </source>
</reference>
<evidence type="ECO:0000256" key="6">
    <source>
        <dbReference type="ARBA" id="ARBA00022806"/>
    </source>
</evidence>
<dbReference type="AlphaFoldDB" id="A0A420E1A8"/>
<dbReference type="Pfam" id="PF19833">
    <property type="entry name" value="RecG_dom3_C"/>
    <property type="match status" value="1"/>
</dbReference>
<evidence type="ECO:0000256" key="1">
    <source>
        <dbReference type="ARBA" id="ARBA00007504"/>
    </source>
</evidence>
<keyword evidence="3 15" id="KW-0547">Nucleotide-binding</keyword>
<dbReference type="PROSITE" id="PS51194">
    <property type="entry name" value="HELICASE_CTER"/>
    <property type="match status" value="1"/>
</dbReference>
<dbReference type="InterPro" id="IPR045562">
    <property type="entry name" value="RecG_dom3_C"/>
</dbReference>
<keyword evidence="11" id="KW-0413">Isomerase</keyword>
<dbReference type="NCBIfam" id="NF008168">
    <property type="entry name" value="PRK10917.2-2"/>
    <property type="match status" value="1"/>
</dbReference>